<evidence type="ECO:0000256" key="6">
    <source>
        <dbReference type="ARBA" id="ARBA00022603"/>
    </source>
</evidence>
<dbReference type="GO" id="GO:0046872">
    <property type="term" value="F:metal ion binding"/>
    <property type="evidence" value="ECO:0007669"/>
    <property type="project" value="UniProtKB-KW"/>
</dbReference>
<evidence type="ECO:0000256" key="7">
    <source>
        <dbReference type="ARBA" id="ARBA00022679"/>
    </source>
</evidence>
<dbReference type="SFLD" id="SFLDF00275">
    <property type="entry name" value="adenosine_C2_methyltransferase"/>
    <property type="match status" value="1"/>
</dbReference>
<evidence type="ECO:0000256" key="1">
    <source>
        <dbReference type="ARBA" id="ARBA00001966"/>
    </source>
</evidence>
<evidence type="ECO:0000256" key="3">
    <source>
        <dbReference type="ARBA" id="ARBA00022485"/>
    </source>
</evidence>
<dbReference type="InterPro" id="IPR027492">
    <property type="entry name" value="RNA_MTrfase_RlmN"/>
</dbReference>
<keyword evidence="10" id="KW-0408">Iron</keyword>
<keyword evidence="7" id="KW-0808">Transferase</keyword>
<evidence type="ECO:0000256" key="2">
    <source>
        <dbReference type="ARBA" id="ARBA00004496"/>
    </source>
</evidence>
<dbReference type="InterPro" id="IPR040072">
    <property type="entry name" value="Methyltransferase_A"/>
</dbReference>
<dbReference type="InterPro" id="IPR013785">
    <property type="entry name" value="Aldolase_TIM"/>
</dbReference>
<dbReference type="Pfam" id="PF04055">
    <property type="entry name" value="Radical_SAM"/>
    <property type="match status" value="1"/>
</dbReference>
<accession>A0A7S2RE99</accession>
<dbReference type="InterPro" id="IPR004383">
    <property type="entry name" value="rRNA_lsu_MTrfase_RlmN/Cfr"/>
</dbReference>
<dbReference type="SFLD" id="SFLDS00029">
    <property type="entry name" value="Radical_SAM"/>
    <property type="match status" value="1"/>
</dbReference>
<feature type="transmembrane region" description="Helical" evidence="12">
    <location>
        <begin position="461"/>
        <end position="479"/>
    </location>
</feature>
<dbReference type="InterPro" id="IPR007197">
    <property type="entry name" value="rSAM"/>
</dbReference>
<dbReference type="InterPro" id="IPR058240">
    <property type="entry name" value="rSAM_sf"/>
</dbReference>
<dbReference type="SUPFAM" id="SSF102114">
    <property type="entry name" value="Radical SAM enzymes"/>
    <property type="match status" value="1"/>
</dbReference>
<keyword evidence="6" id="KW-0489">Methyltransferase</keyword>
<keyword evidence="12" id="KW-0812">Transmembrane</keyword>
<keyword evidence="9" id="KW-0479">Metal-binding</keyword>
<dbReference type="GO" id="GO:0030488">
    <property type="term" value="P:tRNA methylation"/>
    <property type="evidence" value="ECO:0007669"/>
    <property type="project" value="InterPro"/>
</dbReference>
<dbReference type="PANTHER" id="PTHR30544:SF8">
    <property type="entry name" value="RADICAL SAM SUPERFAMILY PROTEIN"/>
    <property type="match status" value="1"/>
</dbReference>
<evidence type="ECO:0000256" key="12">
    <source>
        <dbReference type="SAM" id="Phobius"/>
    </source>
</evidence>
<dbReference type="SFLD" id="SFLDG01062">
    <property type="entry name" value="methyltransferase_(Class_A)"/>
    <property type="match status" value="1"/>
</dbReference>
<dbReference type="Gene3D" id="3.20.20.70">
    <property type="entry name" value="Aldolase class I"/>
    <property type="match status" value="1"/>
</dbReference>
<evidence type="ECO:0000313" key="14">
    <source>
        <dbReference type="EMBL" id="CAD9668650.1"/>
    </source>
</evidence>
<comment type="subcellular location">
    <subcellularLocation>
        <location evidence="2">Cytoplasm</location>
    </subcellularLocation>
</comment>
<organism evidence="14">
    <name type="scientific">Mucochytrium quahogii</name>
    <dbReference type="NCBI Taxonomy" id="96639"/>
    <lineage>
        <taxon>Eukaryota</taxon>
        <taxon>Sar</taxon>
        <taxon>Stramenopiles</taxon>
        <taxon>Bigyra</taxon>
        <taxon>Labyrinthulomycetes</taxon>
        <taxon>Thraustochytrida</taxon>
        <taxon>Thraustochytriidae</taxon>
        <taxon>Mucochytrium</taxon>
    </lineage>
</organism>
<keyword evidence="12" id="KW-1133">Transmembrane helix</keyword>
<evidence type="ECO:0000256" key="9">
    <source>
        <dbReference type="ARBA" id="ARBA00022723"/>
    </source>
</evidence>
<keyword evidence="12" id="KW-0472">Membrane</keyword>
<dbReference type="PROSITE" id="PS51918">
    <property type="entry name" value="RADICAL_SAM"/>
    <property type="match status" value="1"/>
</dbReference>
<dbReference type="CDD" id="cd01335">
    <property type="entry name" value="Radical_SAM"/>
    <property type="match status" value="1"/>
</dbReference>
<protein>
    <recommendedName>
        <fullName evidence="13">Radical SAM core domain-containing protein</fullName>
    </recommendedName>
</protein>
<feature type="domain" description="Radical SAM core" evidence="13">
    <location>
        <begin position="133"/>
        <end position="380"/>
    </location>
</feature>
<evidence type="ECO:0000256" key="4">
    <source>
        <dbReference type="ARBA" id="ARBA00022490"/>
    </source>
</evidence>
<evidence type="ECO:0000256" key="5">
    <source>
        <dbReference type="ARBA" id="ARBA00022552"/>
    </source>
</evidence>
<dbReference type="NCBIfam" id="TIGR00048">
    <property type="entry name" value="rRNA_mod_RlmN"/>
    <property type="match status" value="1"/>
</dbReference>
<reference evidence="14" key="1">
    <citation type="submission" date="2021-01" db="EMBL/GenBank/DDBJ databases">
        <authorList>
            <person name="Corre E."/>
            <person name="Pelletier E."/>
            <person name="Niang G."/>
            <person name="Scheremetjew M."/>
            <person name="Finn R."/>
            <person name="Kale V."/>
            <person name="Holt S."/>
            <person name="Cochrane G."/>
            <person name="Meng A."/>
            <person name="Brown T."/>
            <person name="Cohen L."/>
        </authorList>
    </citation>
    <scope>NUCLEOTIDE SEQUENCE</scope>
    <source>
        <strain evidence="14">NY070348D</strain>
    </source>
</reference>
<dbReference type="GO" id="GO:0008173">
    <property type="term" value="F:RNA methyltransferase activity"/>
    <property type="evidence" value="ECO:0007669"/>
    <property type="project" value="InterPro"/>
</dbReference>
<dbReference type="EMBL" id="HBHK01004214">
    <property type="protein sequence ID" value="CAD9668650.1"/>
    <property type="molecule type" value="Transcribed_RNA"/>
</dbReference>
<name>A0A7S2RE99_9STRA</name>
<keyword evidence="11" id="KW-0411">Iron-sulfur</keyword>
<keyword evidence="4" id="KW-0963">Cytoplasm</keyword>
<proteinExistence type="predicted"/>
<comment type="cofactor">
    <cofactor evidence="1">
        <name>[4Fe-4S] cluster</name>
        <dbReference type="ChEBI" id="CHEBI:49883"/>
    </cofactor>
</comment>
<dbReference type="GO" id="GO:0070475">
    <property type="term" value="P:rRNA base methylation"/>
    <property type="evidence" value="ECO:0007669"/>
    <property type="project" value="InterPro"/>
</dbReference>
<keyword evidence="5" id="KW-0698">rRNA processing</keyword>
<gene>
    <name evidence="14" type="ORF">QSP1433_LOCUS2525</name>
</gene>
<keyword evidence="8" id="KW-0949">S-adenosyl-L-methionine</keyword>
<dbReference type="PANTHER" id="PTHR30544">
    <property type="entry name" value="23S RRNA METHYLTRANSFERASE"/>
    <property type="match status" value="1"/>
</dbReference>
<dbReference type="GO" id="GO:0005737">
    <property type="term" value="C:cytoplasm"/>
    <property type="evidence" value="ECO:0007669"/>
    <property type="project" value="UniProtKB-SubCell"/>
</dbReference>
<evidence type="ECO:0000256" key="11">
    <source>
        <dbReference type="ARBA" id="ARBA00023014"/>
    </source>
</evidence>
<sequence>MGKKTVVKCLLDDSAVLDCLLENGIDEGKAKYHMNKLINAVAREEEKVWERLEKEQACKQDKDTDPLEACTNLSEFDITTQREIPSSFYAILKDWKITTSKLVHVSESTDYVTTKLLIELESGNQIEAVVLRHNKRTTLCVSSQVGCKMGCTFCATGTLGQKENLSAGEILEQVVHANRFLKTSAEPRTVSNIVFMGMGEPLNNYHAVVTACRAVNSRFGLQQHRLTVSTVGVVNRMKTLHEDLPGVSLALSLHAPNQELRKKIIPTAGAYPIPKLLEALETYLGQRKASTGKDAYVMIEYILLAGVNDMPEIAEELAQLLMPLKSQVKVNLIPYNPIFNPEGLAKTFVQPSEEAQVRFKSILQDRHGIFCTIRTEMGQDVNGACGQLACISKEAREGGVDIEDLYRNRQHDDLYNKQTGENIRKKKATAQLKFRKRKQAACGSQQSILDTLRQGVTENPLLATGVLAAVFASLAVITIRGMRSN</sequence>
<dbReference type="GO" id="GO:0051539">
    <property type="term" value="F:4 iron, 4 sulfur cluster binding"/>
    <property type="evidence" value="ECO:0007669"/>
    <property type="project" value="UniProtKB-KW"/>
</dbReference>
<keyword evidence="3" id="KW-0004">4Fe-4S</keyword>
<dbReference type="AlphaFoldDB" id="A0A7S2RE99"/>
<evidence type="ECO:0000259" key="13">
    <source>
        <dbReference type="PROSITE" id="PS51918"/>
    </source>
</evidence>
<evidence type="ECO:0000256" key="8">
    <source>
        <dbReference type="ARBA" id="ARBA00022691"/>
    </source>
</evidence>
<evidence type="ECO:0000256" key="10">
    <source>
        <dbReference type="ARBA" id="ARBA00023004"/>
    </source>
</evidence>